<reference evidence="2 3" key="1">
    <citation type="submission" date="2020-03" db="EMBL/GenBank/DDBJ databases">
        <title>Draft Genome Sequence of Cudoniella acicularis.</title>
        <authorList>
            <person name="Buettner E."/>
            <person name="Kellner H."/>
        </authorList>
    </citation>
    <scope>NUCLEOTIDE SEQUENCE [LARGE SCALE GENOMIC DNA]</scope>
    <source>
        <strain evidence="2 3">DSM 108380</strain>
    </source>
</reference>
<protein>
    <recommendedName>
        <fullName evidence="4">AB hydrolase-1 domain-containing protein</fullName>
    </recommendedName>
</protein>
<sequence length="357" mass="40668">MSSSIFEIKEHTVECQHIREYTRATADSQEAVLHLAVKQYTPLDNLKPQSGDVTIIGAHANGFPKATLSKFIHELVLIVIRNYMSPFGTTYTHRLNGVLNEQLLGDDPSWFDHSRDLLHMINIHRASMPMPILGMGHSFGGNILCNLAFMHPRLLSTVILMDPVIQQHASAPKGPSPARSSAFRRDLWPSREEAIAAFRKSKFYSTWDPRVFDRWCKYGIRETPTNIYPNEKGAVTLTTTKNHECFTFMRPSWEGVAPDGATVLRRELVPDWSTTHVVRVKEVLLEEVGHLVAMEASEKCAKAAAEWLGQETKRFEAERKEYEEWTKRPLVEKQTLSEEWKRHIGGPPERTAPKSKI</sequence>
<evidence type="ECO:0000256" key="1">
    <source>
        <dbReference type="SAM" id="MobiDB-lite"/>
    </source>
</evidence>
<gene>
    <name evidence="2" type="ORF">G7Y89_g4067</name>
</gene>
<dbReference type="InterPro" id="IPR029058">
    <property type="entry name" value="AB_hydrolase_fold"/>
</dbReference>
<dbReference type="EMBL" id="JAAMPI010000212">
    <property type="protein sequence ID" value="KAF4634054.1"/>
    <property type="molecule type" value="Genomic_DNA"/>
</dbReference>
<organism evidence="2 3">
    <name type="scientific">Cudoniella acicularis</name>
    <dbReference type="NCBI Taxonomy" id="354080"/>
    <lineage>
        <taxon>Eukaryota</taxon>
        <taxon>Fungi</taxon>
        <taxon>Dikarya</taxon>
        <taxon>Ascomycota</taxon>
        <taxon>Pezizomycotina</taxon>
        <taxon>Leotiomycetes</taxon>
        <taxon>Helotiales</taxon>
        <taxon>Tricladiaceae</taxon>
        <taxon>Cudoniella</taxon>
    </lineage>
</organism>
<comment type="caution">
    <text evidence="2">The sequence shown here is derived from an EMBL/GenBank/DDBJ whole genome shotgun (WGS) entry which is preliminary data.</text>
</comment>
<evidence type="ECO:0000313" key="3">
    <source>
        <dbReference type="Proteomes" id="UP000566819"/>
    </source>
</evidence>
<feature type="region of interest" description="Disordered" evidence="1">
    <location>
        <begin position="336"/>
        <end position="357"/>
    </location>
</feature>
<evidence type="ECO:0000313" key="2">
    <source>
        <dbReference type="EMBL" id="KAF4634054.1"/>
    </source>
</evidence>
<keyword evidence="3" id="KW-1185">Reference proteome</keyword>
<evidence type="ECO:0008006" key="4">
    <source>
        <dbReference type="Google" id="ProtNLM"/>
    </source>
</evidence>
<dbReference type="Proteomes" id="UP000566819">
    <property type="component" value="Unassembled WGS sequence"/>
</dbReference>
<proteinExistence type="predicted"/>
<accession>A0A8H4RQ72</accession>
<dbReference type="AlphaFoldDB" id="A0A8H4RQ72"/>
<name>A0A8H4RQ72_9HELO</name>
<dbReference type="OrthoDB" id="94039at2759"/>
<dbReference type="Gene3D" id="3.40.50.1820">
    <property type="entry name" value="alpha/beta hydrolase"/>
    <property type="match status" value="1"/>
</dbReference>
<dbReference type="SUPFAM" id="SSF53474">
    <property type="entry name" value="alpha/beta-Hydrolases"/>
    <property type="match status" value="1"/>
</dbReference>